<gene>
    <name evidence="5" type="ORF">OXH18_02585</name>
</gene>
<feature type="signal peptide" evidence="2">
    <location>
        <begin position="1"/>
        <end position="26"/>
    </location>
</feature>
<dbReference type="InterPro" id="IPR001320">
    <property type="entry name" value="Iontro_rcpt_C"/>
</dbReference>
<feature type="domain" description="Ionotropic glutamate receptor C-terminal" evidence="4">
    <location>
        <begin position="51"/>
        <end position="269"/>
    </location>
</feature>
<dbReference type="Pfam" id="PF00497">
    <property type="entry name" value="SBP_bac_3"/>
    <property type="match status" value="1"/>
</dbReference>
<evidence type="ECO:0000313" key="5">
    <source>
        <dbReference type="EMBL" id="WAL60904.1"/>
    </source>
</evidence>
<proteinExistence type="predicted"/>
<name>A0A9E9C802_9CYAN</name>
<dbReference type="CDD" id="cd13624">
    <property type="entry name" value="PBP2_Arg_Lys_His"/>
    <property type="match status" value="1"/>
</dbReference>
<dbReference type="SMART" id="SM00079">
    <property type="entry name" value="PBPe"/>
    <property type="match status" value="1"/>
</dbReference>
<dbReference type="PANTHER" id="PTHR35936">
    <property type="entry name" value="MEMBRANE-BOUND LYTIC MUREIN TRANSGLYCOSYLASE F"/>
    <property type="match status" value="1"/>
</dbReference>
<evidence type="ECO:0000259" key="4">
    <source>
        <dbReference type="SMART" id="SM00079"/>
    </source>
</evidence>
<sequence>MHITRSRFLRQWALGLLSFICVLTFAACGSGTPSTNTPNPADTGETSGNTTLRVALDPTFPPFQTTTSGGGFEGFDIDLINAIAEAEGLTLDMQGLPFDGIIPALQAGTVDLTISTMTITPERAQVVDFSRPYFKSGQAIAVQESNSDITSYDALAGKRIAVQIGTVGADQANKANAADVRTFDNTPLALQELANGNVDAVIGDAPVILYAIKSGSASGIKVAGELLTEEYYGIAAPKNSPNLEAINAGLATLLENGTYREIYQKWFSGEPSELPEQAPI</sequence>
<keyword evidence="6" id="KW-1185">Reference proteome</keyword>
<evidence type="ECO:0000256" key="2">
    <source>
        <dbReference type="SAM" id="SignalP"/>
    </source>
</evidence>
<dbReference type="PANTHER" id="PTHR35936:SF38">
    <property type="entry name" value="GLUTAMINE-BINDING PERIPLASMIC PROTEIN"/>
    <property type="match status" value="1"/>
</dbReference>
<feature type="chain" id="PRO_5039393696" evidence="2">
    <location>
        <begin position="27"/>
        <end position="280"/>
    </location>
</feature>
<dbReference type="EMBL" id="CP113797">
    <property type="protein sequence ID" value="WAL60904.1"/>
    <property type="molecule type" value="Genomic_DNA"/>
</dbReference>
<accession>A0A9E9C802</accession>
<dbReference type="InterPro" id="IPR001638">
    <property type="entry name" value="Solute-binding_3/MltF_N"/>
</dbReference>
<dbReference type="AlphaFoldDB" id="A0A9E9C802"/>
<dbReference type="GO" id="GO:0015276">
    <property type="term" value="F:ligand-gated monoatomic ion channel activity"/>
    <property type="evidence" value="ECO:0007669"/>
    <property type="project" value="InterPro"/>
</dbReference>
<dbReference type="PROSITE" id="PS51257">
    <property type="entry name" value="PROKAR_LIPOPROTEIN"/>
    <property type="match status" value="1"/>
</dbReference>
<dbReference type="SMART" id="SM00062">
    <property type="entry name" value="PBPb"/>
    <property type="match status" value="1"/>
</dbReference>
<evidence type="ECO:0000256" key="1">
    <source>
        <dbReference type="ARBA" id="ARBA00022729"/>
    </source>
</evidence>
<protein>
    <submittedName>
        <fullName evidence="5">Basic amino acid ABC transporter substrate-binding protein</fullName>
    </submittedName>
</protein>
<dbReference type="GO" id="GO:0016020">
    <property type="term" value="C:membrane"/>
    <property type="evidence" value="ECO:0007669"/>
    <property type="project" value="InterPro"/>
</dbReference>
<organism evidence="5 6">
    <name type="scientific">Thermocoleostomius sinensis A174</name>
    <dbReference type="NCBI Taxonomy" id="2016057"/>
    <lineage>
        <taxon>Bacteria</taxon>
        <taxon>Bacillati</taxon>
        <taxon>Cyanobacteriota</taxon>
        <taxon>Cyanophyceae</taxon>
        <taxon>Oculatellales</taxon>
        <taxon>Oculatellaceae</taxon>
        <taxon>Thermocoleostomius</taxon>
    </lineage>
</organism>
<dbReference type="SUPFAM" id="SSF53850">
    <property type="entry name" value="Periplasmic binding protein-like II"/>
    <property type="match status" value="1"/>
</dbReference>
<evidence type="ECO:0000313" key="6">
    <source>
        <dbReference type="Proteomes" id="UP001163152"/>
    </source>
</evidence>
<feature type="domain" description="Solute-binding protein family 3/N-terminal" evidence="3">
    <location>
        <begin position="51"/>
        <end position="270"/>
    </location>
</feature>
<dbReference type="Proteomes" id="UP001163152">
    <property type="component" value="Chromosome"/>
</dbReference>
<evidence type="ECO:0000259" key="3">
    <source>
        <dbReference type="SMART" id="SM00062"/>
    </source>
</evidence>
<dbReference type="Gene3D" id="3.40.190.10">
    <property type="entry name" value="Periplasmic binding protein-like II"/>
    <property type="match status" value="2"/>
</dbReference>
<reference evidence="5" key="1">
    <citation type="submission" date="2022-12" db="EMBL/GenBank/DDBJ databases">
        <title>Polyphasic identification of a Novel Hot-Spring Cyanobacterium Ocullathermofonsia sinensis gen nov. sp. nov. and Genomic Insights on its Adaptations to the Thermal Habitat.</title>
        <authorList>
            <person name="Daroch M."/>
            <person name="Tang J."/>
            <person name="Jiang Y."/>
        </authorList>
    </citation>
    <scope>NUCLEOTIDE SEQUENCE</scope>
    <source>
        <strain evidence="5">PKUAC-SCTA174</strain>
    </source>
</reference>
<dbReference type="KEGG" id="tsin:OXH18_02585"/>
<keyword evidence="1 2" id="KW-0732">Signal</keyword>